<protein>
    <submittedName>
        <fullName evidence="2">Uncharacterized protein</fullName>
    </submittedName>
</protein>
<organism evidence="2 3">
    <name type="scientific">Liparis tanakae</name>
    <name type="common">Tanaka's snailfish</name>
    <dbReference type="NCBI Taxonomy" id="230148"/>
    <lineage>
        <taxon>Eukaryota</taxon>
        <taxon>Metazoa</taxon>
        <taxon>Chordata</taxon>
        <taxon>Craniata</taxon>
        <taxon>Vertebrata</taxon>
        <taxon>Euteleostomi</taxon>
        <taxon>Actinopterygii</taxon>
        <taxon>Neopterygii</taxon>
        <taxon>Teleostei</taxon>
        <taxon>Neoteleostei</taxon>
        <taxon>Acanthomorphata</taxon>
        <taxon>Eupercaria</taxon>
        <taxon>Perciformes</taxon>
        <taxon>Cottioidei</taxon>
        <taxon>Cottales</taxon>
        <taxon>Liparidae</taxon>
        <taxon>Liparis</taxon>
    </lineage>
</organism>
<name>A0A4Z2EI85_9TELE</name>
<keyword evidence="3" id="KW-1185">Reference proteome</keyword>
<sequence>MTWNREEAKMWDGGRVNFYTRKHTACTRANPALHVSQGTDVKDDSVQSQASADEGGEKEVEYGNSS</sequence>
<reference evidence="2 3" key="1">
    <citation type="submission" date="2019-03" db="EMBL/GenBank/DDBJ databases">
        <title>First draft genome of Liparis tanakae, snailfish: a comprehensive survey of snailfish specific genes.</title>
        <authorList>
            <person name="Kim W."/>
            <person name="Song I."/>
            <person name="Jeong J.-H."/>
            <person name="Kim D."/>
            <person name="Kim S."/>
            <person name="Ryu S."/>
            <person name="Song J.Y."/>
            <person name="Lee S.K."/>
        </authorList>
    </citation>
    <scope>NUCLEOTIDE SEQUENCE [LARGE SCALE GENOMIC DNA]</scope>
    <source>
        <tissue evidence="2">Muscle</tissue>
    </source>
</reference>
<dbReference type="EMBL" id="SRLO01006759">
    <property type="protein sequence ID" value="TNN28556.1"/>
    <property type="molecule type" value="Genomic_DNA"/>
</dbReference>
<dbReference type="AlphaFoldDB" id="A0A4Z2EI85"/>
<accession>A0A4Z2EI85</accession>
<proteinExistence type="predicted"/>
<evidence type="ECO:0000313" key="2">
    <source>
        <dbReference type="EMBL" id="TNN28556.1"/>
    </source>
</evidence>
<feature type="compositionally biased region" description="Basic and acidic residues" evidence="1">
    <location>
        <begin position="55"/>
        <end position="66"/>
    </location>
</feature>
<dbReference type="Proteomes" id="UP000314294">
    <property type="component" value="Unassembled WGS sequence"/>
</dbReference>
<feature type="region of interest" description="Disordered" evidence="1">
    <location>
        <begin position="30"/>
        <end position="66"/>
    </location>
</feature>
<comment type="caution">
    <text evidence="2">The sequence shown here is derived from an EMBL/GenBank/DDBJ whole genome shotgun (WGS) entry which is preliminary data.</text>
</comment>
<evidence type="ECO:0000313" key="3">
    <source>
        <dbReference type="Proteomes" id="UP000314294"/>
    </source>
</evidence>
<gene>
    <name evidence="2" type="ORF">EYF80_061296</name>
</gene>
<evidence type="ECO:0000256" key="1">
    <source>
        <dbReference type="SAM" id="MobiDB-lite"/>
    </source>
</evidence>